<organism evidence="1 2">
    <name type="scientific">Mycena metata</name>
    <dbReference type="NCBI Taxonomy" id="1033252"/>
    <lineage>
        <taxon>Eukaryota</taxon>
        <taxon>Fungi</taxon>
        <taxon>Dikarya</taxon>
        <taxon>Basidiomycota</taxon>
        <taxon>Agaricomycotina</taxon>
        <taxon>Agaricomycetes</taxon>
        <taxon>Agaricomycetidae</taxon>
        <taxon>Agaricales</taxon>
        <taxon>Marasmiineae</taxon>
        <taxon>Mycenaceae</taxon>
        <taxon>Mycena</taxon>
    </lineage>
</organism>
<dbReference type="Gene3D" id="1.25.40.10">
    <property type="entry name" value="Tetratricopeptide repeat domain"/>
    <property type="match status" value="1"/>
</dbReference>
<reference evidence="1" key="1">
    <citation type="submission" date="2023-03" db="EMBL/GenBank/DDBJ databases">
        <title>Massive genome expansion in bonnet fungi (Mycena s.s.) driven by repeated elements and novel gene families across ecological guilds.</title>
        <authorList>
            <consortium name="Lawrence Berkeley National Laboratory"/>
            <person name="Harder C.B."/>
            <person name="Miyauchi S."/>
            <person name="Viragh M."/>
            <person name="Kuo A."/>
            <person name="Thoen E."/>
            <person name="Andreopoulos B."/>
            <person name="Lu D."/>
            <person name="Skrede I."/>
            <person name="Drula E."/>
            <person name="Henrissat B."/>
            <person name="Morin E."/>
            <person name="Kohler A."/>
            <person name="Barry K."/>
            <person name="LaButti K."/>
            <person name="Morin E."/>
            <person name="Salamov A."/>
            <person name="Lipzen A."/>
            <person name="Mereny Z."/>
            <person name="Hegedus B."/>
            <person name="Baldrian P."/>
            <person name="Stursova M."/>
            <person name="Weitz H."/>
            <person name="Taylor A."/>
            <person name="Grigoriev I.V."/>
            <person name="Nagy L.G."/>
            <person name="Martin F."/>
            <person name="Kauserud H."/>
        </authorList>
    </citation>
    <scope>NUCLEOTIDE SEQUENCE</scope>
    <source>
        <strain evidence="1">CBHHK182m</strain>
    </source>
</reference>
<sequence length="280" mass="31206">MILIWKVSIFYTNLGDYYSELDIPAALEYCQMGLSLAKSHKNIRGQSCLSWIKYVTGDYITAQADAQEVQRLAKMSGDLQKEAPGLYIEASCCQMLGDYRECIFLVKRASALLELCGLSQGELNSALMNCQAGVYAYKSEYADAHNLRGQLLQTYRGGGLYYDGFFLMNIAEVEVPMGISCEVIQEKIYASQTIFNKIGQPKRLLTGCDVIQADLNLREGDMASSLFCKCLKFGLGRDSEIVSCCLERLADVTRWSPHHDPSWSIILLAHSLRAKGKLGI</sequence>
<proteinExistence type="predicted"/>
<dbReference type="Proteomes" id="UP001215598">
    <property type="component" value="Unassembled WGS sequence"/>
</dbReference>
<dbReference type="EMBL" id="JARKIB010000430">
    <property type="protein sequence ID" value="KAJ7708576.1"/>
    <property type="molecule type" value="Genomic_DNA"/>
</dbReference>
<evidence type="ECO:0000313" key="1">
    <source>
        <dbReference type="EMBL" id="KAJ7708576.1"/>
    </source>
</evidence>
<protein>
    <submittedName>
        <fullName evidence="1">Uncharacterized protein</fullName>
    </submittedName>
</protein>
<gene>
    <name evidence="1" type="ORF">B0H16DRAFT_659714</name>
</gene>
<accession>A0AAD7MB47</accession>
<dbReference type="InterPro" id="IPR011990">
    <property type="entry name" value="TPR-like_helical_dom_sf"/>
</dbReference>
<dbReference type="AlphaFoldDB" id="A0AAD7MB47"/>
<dbReference type="SUPFAM" id="SSF48452">
    <property type="entry name" value="TPR-like"/>
    <property type="match status" value="1"/>
</dbReference>
<keyword evidence="2" id="KW-1185">Reference proteome</keyword>
<evidence type="ECO:0000313" key="2">
    <source>
        <dbReference type="Proteomes" id="UP001215598"/>
    </source>
</evidence>
<comment type="caution">
    <text evidence="1">The sequence shown here is derived from an EMBL/GenBank/DDBJ whole genome shotgun (WGS) entry which is preliminary data.</text>
</comment>
<name>A0AAD7MB47_9AGAR</name>